<keyword evidence="1 4" id="KW-0808">Transferase</keyword>
<dbReference type="PANTHER" id="PTHR43877">
    <property type="entry name" value="AMINOALKYLPHOSPHONATE N-ACETYLTRANSFERASE-RELATED-RELATED"/>
    <property type="match status" value="1"/>
</dbReference>
<dbReference type="Gene3D" id="3.40.630.30">
    <property type="match status" value="1"/>
</dbReference>
<name>A0ABT1QZ43_9GAMM</name>
<dbReference type="InterPro" id="IPR050832">
    <property type="entry name" value="Bact_Acetyltransf"/>
</dbReference>
<feature type="domain" description="N-acetyltransferase" evidence="3">
    <location>
        <begin position="5"/>
        <end position="151"/>
    </location>
</feature>
<evidence type="ECO:0000313" key="4">
    <source>
        <dbReference type="EMBL" id="MCQ4167561.1"/>
    </source>
</evidence>
<keyword evidence="5" id="KW-1185">Reference proteome</keyword>
<dbReference type="Proteomes" id="UP001165498">
    <property type="component" value="Unassembled WGS sequence"/>
</dbReference>
<dbReference type="PROSITE" id="PS51186">
    <property type="entry name" value="GNAT"/>
    <property type="match status" value="1"/>
</dbReference>
<organism evidence="4 5">
    <name type="scientific">Tahibacter harae</name>
    <dbReference type="NCBI Taxonomy" id="2963937"/>
    <lineage>
        <taxon>Bacteria</taxon>
        <taxon>Pseudomonadati</taxon>
        <taxon>Pseudomonadota</taxon>
        <taxon>Gammaproteobacteria</taxon>
        <taxon>Lysobacterales</taxon>
        <taxon>Rhodanobacteraceae</taxon>
        <taxon>Tahibacter</taxon>
    </lineage>
</organism>
<dbReference type="GO" id="GO:0016746">
    <property type="term" value="F:acyltransferase activity"/>
    <property type="evidence" value="ECO:0007669"/>
    <property type="project" value="UniProtKB-KW"/>
</dbReference>
<dbReference type="InterPro" id="IPR016181">
    <property type="entry name" value="Acyl_CoA_acyltransferase"/>
</dbReference>
<reference evidence="4" key="1">
    <citation type="submission" date="2022-07" db="EMBL/GenBank/DDBJ databases">
        <title>Tahibacter sp., a new gammaproteobacterium isolated from the silt sample collected at pig farm.</title>
        <authorList>
            <person name="Chen H."/>
        </authorList>
    </citation>
    <scope>NUCLEOTIDE SEQUENCE</scope>
    <source>
        <strain evidence="4">P2K</strain>
    </source>
</reference>
<dbReference type="SUPFAM" id="SSF55729">
    <property type="entry name" value="Acyl-CoA N-acyltransferases (Nat)"/>
    <property type="match status" value="1"/>
</dbReference>
<keyword evidence="2 4" id="KW-0012">Acyltransferase</keyword>
<protein>
    <submittedName>
        <fullName evidence="4">GNAT family N-acetyltransferase</fullName>
        <ecNumber evidence="4">2.3.1.-</ecNumber>
    </submittedName>
</protein>
<proteinExistence type="predicted"/>
<evidence type="ECO:0000256" key="2">
    <source>
        <dbReference type="ARBA" id="ARBA00023315"/>
    </source>
</evidence>
<dbReference type="Pfam" id="PF00583">
    <property type="entry name" value="Acetyltransf_1"/>
    <property type="match status" value="1"/>
</dbReference>
<accession>A0ABT1QZ43</accession>
<evidence type="ECO:0000256" key="1">
    <source>
        <dbReference type="ARBA" id="ARBA00022679"/>
    </source>
</evidence>
<dbReference type="EC" id="2.3.1.-" evidence="4"/>
<evidence type="ECO:0000259" key="3">
    <source>
        <dbReference type="PROSITE" id="PS51186"/>
    </source>
</evidence>
<dbReference type="PANTHER" id="PTHR43877:SF2">
    <property type="entry name" value="AMINOALKYLPHOSPHONATE N-ACETYLTRANSFERASE-RELATED"/>
    <property type="match status" value="1"/>
</dbReference>
<sequence length="156" mass="16903">MPATYTVRRAGPADLAALVALEQASFSYDRMSPRQYRRHLASPGAAVLLAEDAGALLGSALLFFRRGSALARLYSLATAAAARGRGIGKALLQAAEAEARRRGAARLRLEVRRDNAAAVQLYEKHGYRRIAELAAYYDDGADAWRYEKSLIASPPP</sequence>
<gene>
    <name evidence="4" type="ORF">NM961_22840</name>
</gene>
<comment type="caution">
    <text evidence="4">The sequence shown here is derived from an EMBL/GenBank/DDBJ whole genome shotgun (WGS) entry which is preliminary data.</text>
</comment>
<dbReference type="InterPro" id="IPR000182">
    <property type="entry name" value="GNAT_dom"/>
</dbReference>
<dbReference type="RefSeq" id="WP_255916755.1">
    <property type="nucleotide sequence ID" value="NZ_JANFQO010000034.1"/>
</dbReference>
<evidence type="ECO:0000313" key="5">
    <source>
        <dbReference type="Proteomes" id="UP001165498"/>
    </source>
</evidence>
<dbReference type="EMBL" id="JANFQO010000034">
    <property type="protein sequence ID" value="MCQ4167561.1"/>
    <property type="molecule type" value="Genomic_DNA"/>
</dbReference>